<accession>A0ABR2LSX8</accession>
<proteinExistence type="predicted"/>
<dbReference type="InterPro" id="IPR043137">
    <property type="entry name" value="GGT_ssub_C"/>
</dbReference>
<name>A0ABR2LSX8_9ASPA</name>
<dbReference type="InterPro" id="IPR000101">
    <property type="entry name" value="GGT_peptidase"/>
</dbReference>
<evidence type="ECO:0000313" key="2">
    <source>
        <dbReference type="Proteomes" id="UP001412067"/>
    </source>
</evidence>
<dbReference type="PANTHER" id="PTHR11686">
    <property type="entry name" value="GAMMA GLUTAMYL TRANSPEPTIDASE"/>
    <property type="match status" value="1"/>
</dbReference>
<dbReference type="PANTHER" id="PTHR11686:SF34">
    <property type="entry name" value="GLUTATHIONE HYDROLASE 1-RELATED"/>
    <property type="match status" value="1"/>
</dbReference>
<protein>
    <submittedName>
        <fullName evidence="1">Gamma-glutamyltranspeptidase 1</fullName>
    </submittedName>
</protein>
<dbReference type="Gene3D" id="3.60.20.40">
    <property type="match status" value="1"/>
</dbReference>
<gene>
    <name evidence="1" type="primary">GGT1</name>
    <name evidence="1" type="ORF">KSP40_PGU013690</name>
</gene>
<organism evidence="1 2">
    <name type="scientific">Platanthera guangdongensis</name>
    <dbReference type="NCBI Taxonomy" id="2320717"/>
    <lineage>
        <taxon>Eukaryota</taxon>
        <taxon>Viridiplantae</taxon>
        <taxon>Streptophyta</taxon>
        <taxon>Embryophyta</taxon>
        <taxon>Tracheophyta</taxon>
        <taxon>Spermatophyta</taxon>
        <taxon>Magnoliopsida</taxon>
        <taxon>Liliopsida</taxon>
        <taxon>Asparagales</taxon>
        <taxon>Orchidaceae</taxon>
        <taxon>Orchidoideae</taxon>
        <taxon>Orchideae</taxon>
        <taxon>Orchidinae</taxon>
        <taxon>Platanthera</taxon>
    </lineage>
</organism>
<dbReference type="SUPFAM" id="SSF56235">
    <property type="entry name" value="N-terminal nucleophile aminohydrolases (Ntn hydrolases)"/>
    <property type="match status" value="1"/>
</dbReference>
<reference evidence="1 2" key="1">
    <citation type="journal article" date="2022" name="Nat. Plants">
        <title>Genomes of leafy and leafless Platanthera orchids illuminate the evolution of mycoheterotrophy.</title>
        <authorList>
            <person name="Li M.H."/>
            <person name="Liu K.W."/>
            <person name="Li Z."/>
            <person name="Lu H.C."/>
            <person name="Ye Q.L."/>
            <person name="Zhang D."/>
            <person name="Wang J.Y."/>
            <person name="Li Y.F."/>
            <person name="Zhong Z.M."/>
            <person name="Liu X."/>
            <person name="Yu X."/>
            <person name="Liu D.K."/>
            <person name="Tu X.D."/>
            <person name="Liu B."/>
            <person name="Hao Y."/>
            <person name="Liao X.Y."/>
            <person name="Jiang Y.T."/>
            <person name="Sun W.H."/>
            <person name="Chen J."/>
            <person name="Chen Y.Q."/>
            <person name="Ai Y."/>
            <person name="Zhai J.W."/>
            <person name="Wu S.S."/>
            <person name="Zhou Z."/>
            <person name="Hsiao Y.Y."/>
            <person name="Wu W.L."/>
            <person name="Chen Y.Y."/>
            <person name="Lin Y.F."/>
            <person name="Hsu J.L."/>
            <person name="Li C.Y."/>
            <person name="Wang Z.W."/>
            <person name="Zhao X."/>
            <person name="Zhong W.Y."/>
            <person name="Ma X.K."/>
            <person name="Ma L."/>
            <person name="Huang J."/>
            <person name="Chen G.Z."/>
            <person name="Huang M.Z."/>
            <person name="Huang L."/>
            <person name="Peng D.H."/>
            <person name="Luo Y.B."/>
            <person name="Zou S.Q."/>
            <person name="Chen S.P."/>
            <person name="Lan S."/>
            <person name="Tsai W.C."/>
            <person name="Van de Peer Y."/>
            <person name="Liu Z.J."/>
        </authorList>
    </citation>
    <scope>NUCLEOTIDE SEQUENCE [LARGE SCALE GENOMIC DNA]</scope>
    <source>
        <strain evidence="1">Lor288</strain>
    </source>
</reference>
<dbReference type="EMBL" id="JBBWWR010000016">
    <property type="protein sequence ID" value="KAK8948322.1"/>
    <property type="molecule type" value="Genomic_DNA"/>
</dbReference>
<keyword evidence="2" id="KW-1185">Reference proteome</keyword>
<dbReference type="PRINTS" id="PR01210">
    <property type="entry name" value="GGTRANSPTASE"/>
</dbReference>
<evidence type="ECO:0000313" key="1">
    <source>
        <dbReference type="EMBL" id="KAK8948322.1"/>
    </source>
</evidence>
<dbReference type="Gene3D" id="1.10.246.130">
    <property type="match status" value="1"/>
</dbReference>
<dbReference type="InterPro" id="IPR029055">
    <property type="entry name" value="Ntn_hydrolases_N"/>
</dbReference>
<dbReference type="Pfam" id="PF01019">
    <property type="entry name" value="G_glu_transpept"/>
    <property type="match status" value="1"/>
</dbReference>
<dbReference type="InterPro" id="IPR043138">
    <property type="entry name" value="GGT_lsub"/>
</dbReference>
<comment type="caution">
    <text evidence="1">The sequence shown here is derived from an EMBL/GenBank/DDBJ whole genome shotgun (WGS) entry which is preliminary data.</text>
</comment>
<sequence length="217" mass="23722">MKQILNILAQYGIPSGVSGSIGLHRLIESLKHMFAVRMNLGDPDFVNISKVLSDMLSPRFAYGLKKTILENMTFNPEHYGGKWNILSDHGTSHLCIVDNERNAISMTGTVNSYFGSQFLSPSTGIVLNNEMDDFSIPMNATANTPPSAPANFTRPFKRPLSSMSPTIIVKDGQLKAVVGASGGIMIIAATVEVLLNHFTKEMDPLTSVLTPRLYHQV</sequence>
<dbReference type="Proteomes" id="UP001412067">
    <property type="component" value="Unassembled WGS sequence"/>
</dbReference>